<dbReference type="PANTHER" id="PTHR30435">
    <property type="entry name" value="FLAGELLAR PROTEIN"/>
    <property type="match status" value="1"/>
</dbReference>
<dbReference type="OrthoDB" id="8299981at2759"/>
<dbReference type="PANTHER" id="PTHR30435:SF19">
    <property type="entry name" value="FLAGELLAR BASAL-BODY ROD PROTEIN FLGG"/>
    <property type="match status" value="1"/>
</dbReference>
<evidence type="ECO:0000256" key="4">
    <source>
        <dbReference type="ARBA" id="ARBA00032912"/>
    </source>
</evidence>
<dbReference type="InterPro" id="IPR012834">
    <property type="entry name" value="FlgG_G_neg"/>
</dbReference>
<evidence type="ECO:0000256" key="2">
    <source>
        <dbReference type="ARBA" id="ARBA00017948"/>
    </source>
</evidence>
<dbReference type="InterPro" id="IPR010930">
    <property type="entry name" value="Flg_bb/hook_C_dom"/>
</dbReference>
<gene>
    <name evidence="8" type="ORF">CTOB1V02_LOCUS15335</name>
</gene>
<evidence type="ECO:0000313" key="8">
    <source>
        <dbReference type="EMBL" id="CAD7237520.1"/>
    </source>
</evidence>
<dbReference type="NCBIfam" id="TIGR02488">
    <property type="entry name" value="flgG_G_neg"/>
    <property type="match status" value="1"/>
</dbReference>
<comment type="similarity">
    <text evidence="1">Belongs to the flagella basal body rod proteins family.</text>
</comment>
<evidence type="ECO:0000256" key="1">
    <source>
        <dbReference type="ARBA" id="ARBA00009677"/>
    </source>
</evidence>
<dbReference type="InterPro" id="IPR037925">
    <property type="entry name" value="FlgE/F/G-like"/>
</dbReference>
<proteinExistence type="inferred from homology"/>
<evidence type="ECO:0000259" key="6">
    <source>
        <dbReference type="Pfam" id="PF06429"/>
    </source>
</evidence>
<evidence type="ECO:0000259" key="7">
    <source>
        <dbReference type="Pfam" id="PF22692"/>
    </source>
</evidence>
<dbReference type="InterPro" id="IPR019776">
    <property type="entry name" value="Flagellar_basal_body_rod_CS"/>
</dbReference>
<feature type="domain" description="Flagellar basal body rod protein N-terminal" evidence="5">
    <location>
        <begin position="8"/>
        <end position="35"/>
    </location>
</feature>
<dbReference type="Pfam" id="PF22692">
    <property type="entry name" value="LlgE_F_G_D1"/>
    <property type="match status" value="1"/>
</dbReference>
<evidence type="ECO:0000259" key="5">
    <source>
        <dbReference type="Pfam" id="PF00460"/>
    </source>
</evidence>
<accession>A0A7R8WSW6</accession>
<reference evidence="8" key="1">
    <citation type="submission" date="2020-11" db="EMBL/GenBank/DDBJ databases">
        <authorList>
            <person name="Tran Van P."/>
        </authorList>
    </citation>
    <scope>NUCLEOTIDE SEQUENCE</scope>
</reference>
<sequence>MITALWSAKTGLDAQQTKMSVISNNLANASTVGFKRDRAVFEDLMYQNLRQSGSQTSQETTLPSGLNIGTGVRIVATEKLITQGNMQNTDNPLDMAIQGRGYFEVQMPDGTTGYTRNGEFQVNAEGQIVTANGYLLQPGITIPENVKSLDIGVDGTVSALLSGDTAPQEIGQIQIADFINPTGLQPLGGNLLGETASSGAPQLGSPSLDGLGSIQQGSLETSNVNVVEELVNMIETQRAYEINSKAISSTDDMLAYVNNNL</sequence>
<dbReference type="Pfam" id="PF06429">
    <property type="entry name" value="Flg_bbr_C"/>
    <property type="match status" value="1"/>
</dbReference>
<dbReference type="PROSITE" id="PS00588">
    <property type="entry name" value="FLAGELLA_BB_ROD"/>
    <property type="match status" value="1"/>
</dbReference>
<dbReference type="SUPFAM" id="SSF117143">
    <property type="entry name" value="Flagellar hook protein flgE"/>
    <property type="match status" value="1"/>
</dbReference>
<name>A0A7R8WSW6_9CRUS</name>
<dbReference type="Pfam" id="PF00460">
    <property type="entry name" value="Flg_bb_rod"/>
    <property type="match status" value="1"/>
</dbReference>
<dbReference type="AlphaFoldDB" id="A0A7R8WSW6"/>
<dbReference type="EMBL" id="OB688871">
    <property type="protein sequence ID" value="CAD7237520.1"/>
    <property type="molecule type" value="Genomic_DNA"/>
</dbReference>
<dbReference type="NCBIfam" id="TIGR03506">
    <property type="entry name" value="FlgEFG_subfam"/>
    <property type="match status" value="2"/>
</dbReference>
<feature type="domain" description="Flagellar hook protein FlgE/F/G-like D1" evidence="7">
    <location>
        <begin position="96"/>
        <end position="159"/>
    </location>
</feature>
<protein>
    <recommendedName>
        <fullName evidence="2">Flagellar basal-body rod protein FlgG</fullName>
    </recommendedName>
    <alternativeName>
        <fullName evidence="4">Distal rod protein</fullName>
    </alternativeName>
</protein>
<dbReference type="InterPro" id="IPR053967">
    <property type="entry name" value="LlgE_F_G-like_D1"/>
</dbReference>
<dbReference type="InterPro" id="IPR020013">
    <property type="entry name" value="Flagellar_FlgE/F/G"/>
</dbReference>
<feature type="domain" description="Flagellar basal-body/hook protein C-terminal" evidence="6">
    <location>
        <begin position="215"/>
        <end position="259"/>
    </location>
</feature>
<dbReference type="InterPro" id="IPR001444">
    <property type="entry name" value="Flag_bb_rod_N"/>
</dbReference>
<evidence type="ECO:0000256" key="3">
    <source>
        <dbReference type="ARBA" id="ARBA00025933"/>
    </source>
</evidence>
<organism evidence="8">
    <name type="scientific">Cyprideis torosa</name>
    <dbReference type="NCBI Taxonomy" id="163714"/>
    <lineage>
        <taxon>Eukaryota</taxon>
        <taxon>Metazoa</taxon>
        <taxon>Ecdysozoa</taxon>
        <taxon>Arthropoda</taxon>
        <taxon>Crustacea</taxon>
        <taxon>Oligostraca</taxon>
        <taxon>Ostracoda</taxon>
        <taxon>Podocopa</taxon>
        <taxon>Podocopida</taxon>
        <taxon>Cytherocopina</taxon>
        <taxon>Cytheroidea</taxon>
        <taxon>Cytherideidae</taxon>
        <taxon>Cyprideis</taxon>
    </lineage>
</organism>
<comment type="subunit">
    <text evidence="3">The basal body constitutes a major portion of the flagellar organelle and consists of four rings (L,P,S, and M) mounted on a central rod. The rod consists of about 26 subunits of FlgG in the distal portion, and FlgB, FlgC and FlgF are thought to build up the proximal portion of the rod with about 6 subunits each.</text>
</comment>